<protein>
    <submittedName>
        <fullName evidence="1">Uncharacterized protein</fullName>
    </submittedName>
</protein>
<dbReference type="Proteomes" id="UP001352852">
    <property type="component" value="Unassembled WGS sequence"/>
</dbReference>
<gene>
    <name evidence="1" type="ORF">CHARACLAT_032873</name>
</gene>
<evidence type="ECO:0000313" key="1">
    <source>
        <dbReference type="EMBL" id="MED6295539.1"/>
    </source>
</evidence>
<keyword evidence="2" id="KW-1185">Reference proteome</keyword>
<organism evidence="1 2">
    <name type="scientific">Characodon lateralis</name>
    <dbReference type="NCBI Taxonomy" id="208331"/>
    <lineage>
        <taxon>Eukaryota</taxon>
        <taxon>Metazoa</taxon>
        <taxon>Chordata</taxon>
        <taxon>Craniata</taxon>
        <taxon>Vertebrata</taxon>
        <taxon>Euteleostomi</taxon>
        <taxon>Actinopterygii</taxon>
        <taxon>Neopterygii</taxon>
        <taxon>Teleostei</taxon>
        <taxon>Neoteleostei</taxon>
        <taxon>Acanthomorphata</taxon>
        <taxon>Ovalentaria</taxon>
        <taxon>Atherinomorphae</taxon>
        <taxon>Cyprinodontiformes</taxon>
        <taxon>Goodeidae</taxon>
        <taxon>Characodon</taxon>
    </lineage>
</organism>
<accession>A0ABU7FAH4</accession>
<comment type="caution">
    <text evidence="1">The sequence shown here is derived from an EMBL/GenBank/DDBJ whole genome shotgun (WGS) entry which is preliminary data.</text>
</comment>
<proteinExistence type="predicted"/>
<reference evidence="1 2" key="1">
    <citation type="submission" date="2021-06" db="EMBL/GenBank/DDBJ databases">
        <authorList>
            <person name="Palmer J.M."/>
        </authorList>
    </citation>
    <scope>NUCLEOTIDE SEQUENCE [LARGE SCALE GENOMIC DNA]</scope>
    <source>
        <strain evidence="1 2">CL_MEX2019</strain>
        <tissue evidence="1">Muscle</tissue>
    </source>
</reference>
<dbReference type="EMBL" id="JAHUTJ010080017">
    <property type="protein sequence ID" value="MED6295539.1"/>
    <property type="molecule type" value="Genomic_DNA"/>
</dbReference>
<name>A0ABU7FAH4_9TELE</name>
<evidence type="ECO:0000313" key="2">
    <source>
        <dbReference type="Proteomes" id="UP001352852"/>
    </source>
</evidence>
<sequence length="100" mass="10974">MSGLRLTVFDRDMDLLSFLYPTDFQLSGSSGNGQCGGKVNPSASFYFSRDASKCSELRLEMVVKSLFPLLFISSDVVSFDARRCDACQAAQHSLLPDHNG</sequence>